<dbReference type="GO" id="GO:0006281">
    <property type="term" value="P:DNA repair"/>
    <property type="evidence" value="ECO:0007669"/>
    <property type="project" value="UniProtKB-KW"/>
</dbReference>
<reference evidence="5" key="1">
    <citation type="journal article" date="2005" name="BMC Biol.">
        <title>The sequence of rice chromosomes 11 and 12, rich in disease resistance genes and recent gene duplications.</title>
        <authorList>
            <consortium name="The rice chromosomes 11 and 12 sequencing consortia"/>
        </authorList>
    </citation>
    <scope>NUCLEOTIDE SEQUENCE [LARGE SCALE GENOMIC DNA]</scope>
</reference>
<dbReference type="PANTHER" id="PTHR10492">
    <property type="match status" value="1"/>
</dbReference>
<evidence type="ECO:0000256" key="1">
    <source>
        <dbReference type="RuleBase" id="RU363044"/>
    </source>
</evidence>
<evidence type="ECO:0000313" key="5">
    <source>
        <dbReference type="EMBL" id="ABA99090.1"/>
    </source>
</evidence>
<keyword evidence="1" id="KW-0227">DNA damage</keyword>
<dbReference type="CDD" id="cd04476">
    <property type="entry name" value="RPA1_DBD_C"/>
    <property type="match status" value="1"/>
</dbReference>
<feature type="compositionally biased region" description="Acidic residues" evidence="2">
    <location>
        <begin position="1006"/>
        <end position="1017"/>
    </location>
</feature>
<gene>
    <name evidence="5" type="ordered locus">LOC_Os12g32690</name>
</gene>
<dbReference type="EMBL" id="DP000011">
    <property type="protein sequence ID" value="ABA99090.1"/>
    <property type="molecule type" value="Genomic_DNA"/>
</dbReference>
<dbReference type="SUPFAM" id="SSF50249">
    <property type="entry name" value="Nucleic acid-binding proteins"/>
    <property type="match status" value="2"/>
</dbReference>
<dbReference type="EC" id="5.6.2.3" evidence="1"/>
<evidence type="ECO:0000256" key="2">
    <source>
        <dbReference type="SAM" id="MobiDB-lite"/>
    </source>
</evidence>
<feature type="compositionally biased region" description="Polar residues" evidence="2">
    <location>
        <begin position="1021"/>
        <end position="1037"/>
    </location>
</feature>
<dbReference type="Pfam" id="PF05970">
    <property type="entry name" value="PIF1"/>
    <property type="match status" value="1"/>
</dbReference>
<name>Q2QQ02_ORYSJ</name>
<organism evidence="5">
    <name type="scientific">Oryza sativa subsp. japonica</name>
    <name type="common">Rice</name>
    <dbReference type="NCBI Taxonomy" id="39947"/>
    <lineage>
        <taxon>Eukaryota</taxon>
        <taxon>Viridiplantae</taxon>
        <taxon>Streptophyta</taxon>
        <taxon>Embryophyta</taxon>
        <taxon>Tracheophyta</taxon>
        <taxon>Spermatophyta</taxon>
        <taxon>Magnoliopsida</taxon>
        <taxon>Liliopsida</taxon>
        <taxon>Poales</taxon>
        <taxon>Poaceae</taxon>
        <taxon>BOP clade</taxon>
        <taxon>Oryzoideae</taxon>
        <taxon>Oryzeae</taxon>
        <taxon>Oryzinae</taxon>
        <taxon>Oryza</taxon>
        <taxon>Oryza sativa</taxon>
    </lineage>
</organism>
<proteinExistence type="inferred from homology"/>
<dbReference type="PANTHER" id="PTHR10492:SF95">
    <property type="entry name" value="HELITRON HELICASE-LIKE DOMAIN-CONTAINING PROTEIN"/>
    <property type="match status" value="1"/>
</dbReference>
<feature type="domain" description="DNA helicase Pif1-like DEAD-box helicase" evidence="4">
    <location>
        <begin position="446"/>
        <end position="530"/>
    </location>
</feature>
<comment type="similarity">
    <text evidence="1">Belongs to the helicase family.</text>
</comment>
<feature type="compositionally biased region" description="Polar residues" evidence="2">
    <location>
        <begin position="956"/>
        <end position="971"/>
    </location>
</feature>
<dbReference type="GO" id="GO:0006310">
    <property type="term" value="P:DNA recombination"/>
    <property type="evidence" value="ECO:0007669"/>
    <property type="project" value="UniProtKB-KW"/>
</dbReference>
<keyword evidence="1" id="KW-0067">ATP-binding</keyword>
<dbReference type="GO" id="GO:0016887">
    <property type="term" value="F:ATP hydrolysis activity"/>
    <property type="evidence" value="ECO:0007669"/>
    <property type="project" value="RHEA"/>
</dbReference>
<evidence type="ECO:0000259" key="4">
    <source>
        <dbReference type="Pfam" id="PF05970"/>
    </source>
</evidence>
<dbReference type="Gene3D" id="2.40.50.140">
    <property type="entry name" value="Nucleic acid-binding proteins"/>
    <property type="match status" value="2"/>
</dbReference>
<keyword evidence="1" id="KW-0234">DNA repair</keyword>
<accession>Q2QQ02</accession>
<keyword evidence="1" id="KW-0233">DNA recombination</keyword>
<reference evidence="5" key="2">
    <citation type="submission" date="2005-04" db="EMBL/GenBank/DDBJ databases">
        <authorList>
            <person name="Buell C.R."/>
            <person name="Wing R.A."/>
            <person name="McCombie W.A."/>
            <person name="Ouyang S."/>
        </authorList>
    </citation>
    <scope>NUCLEOTIDE SEQUENCE</scope>
</reference>
<comment type="catalytic activity">
    <reaction evidence="1">
        <text>ATP + H2O = ADP + phosphate + H(+)</text>
        <dbReference type="Rhea" id="RHEA:13065"/>
        <dbReference type="ChEBI" id="CHEBI:15377"/>
        <dbReference type="ChEBI" id="CHEBI:15378"/>
        <dbReference type="ChEBI" id="CHEBI:30616"/>
        <dbReference type="ChEBI" id="CHEBI:43474"/>
        <dbReference type="ChEBI" id="CHEBI:456216"/>
        <dbReference type="EC" id="5.6.2.3"/>
    </reaction>
</comment>
<dbReference type="GO" id="GO:0005524">
    <property type="term" value="F:ATP binding"/>
    <property type="evidence" value="ECO:0007669"/>
    <property type="project" value="UniProtKB-KW"/>
</dbReference>
<protein>
    <recommendedName>
        <fullName evidence="1">ATP-dependent DNA helicase</fullName>
        <ecNumber evidence="1">5.6.2.3</ecNumber>
    </recommendedName>
</protein>
<keyword evidence="1" id="KW-0378">Hydrolase</keyword>
<sequence length="1312" mass="148061">MDISSLLPCKEYGPHVCTGWRMGDRQRYTGLLHAACGARKPLNRAVLYTVEFQKRGLPHIHCLLWLAAENTEFSAPIVDGFIFAEIPDVLTDPLSYALVDEFMIHGPCGNQNRACPCMKKGECSKHFPKSFQEETMMDEFGFTIYKRRNNGRYVVKNGIKLYNRWVVPYNLELLKKYQAHINVEWCNKSNMIKYLFKYVTKGADRTKAFFEISGNASNKTSESSTSPRNEIQECIDARFLSTCRMYYVSPVSDELYYLQMLLMIVKGAMSYADVRTYDGVVYPTFKQACEARGLLESDNECHLLFDEAIVSASSGQLRQLFVTVVMFCSVGNVRSLFEKYWTYFTNDIQRRVRTALSNPSYIIPSDRLLSLLMKELHTVFSNSGGSIDDYDLPRAAIYSDDIVVNRMVDEELAPDAAALAAEANLNIPRLNTDQRKFFDTIIQRTPSNSIVPFGGKVIILGGDFRQILPVIRKGSRASIVDASITNSPLWRHVTLLILTINMRLLHGDLGEQGCRDLKDFGDWVLVLGDAIVCPNNSMDDQINDCIVDMIPSKPKEYLSCDTISKSSEHLPDFDIFYPPEFLNSINVNNFPSHKLVLKKDCQDGIVKAKMGELQIASLELSDGNPTLRIRISRLWEYHDQNDETNLHHIGLVLVDQKGSSIAAMIYPPCDKKFKPLITEGKVYLLTYYRVKPCTKHYWPVDNKLAITFTWWSTVEECVDVPDNFAQYAYSLTPFNELRSLVDRKDSFTENVSLSDNSACKWYINIDTPDAKSLAASVEGSYEPIKWLDLPAGPAAHNNGEEKTIVEIRELHPFKFKTTKPYGSSYRCGNNTCPPVVSASPRFKLSVIAGDHTADTTFIVFGRLAQRLIGRSVDALVMENPTGKDHIPREITDLLDKEFVWNVSFTENTISSGIVAFQVNRIIKGGQNYSLALLQSPSGSQASSVVPSMALSPAASQDVSVGQHTETETPSVGFTDAQLALVSPSTGTQEDKNIDDEFASKTPGEDVAADNEDYDQDDEHLSLTQKAPDSVAKSTTSKAYKKRPRPSPGTGAAKKLFKDNDAGGTDDAAGSSNMEHNQDREVDDFALLPFRHRIHIAIFMDHDQQEEQYEKALNQKTYTFRTTKLEFQPFKMNFHSTISPLRQRVILALGVPPEQWNKEAIIELLDNCCRIEELYEEHHIQDLSMFRLAAWTTNCDLIPKIIEWNIDTNQSGQQSTDLNWKPNGDLSIILIHIEKLFDYNDPTSGNEANPEALIEYENKVHRLPIIKRFQWLPGRIDSDYGPIEGGAPSVLRQQLPVHLHEEQPFDHPQSQAI</sequence>
<feature type="domain" description="Replication protein A 70 kDa DNA-binding subunit B/D first OB fold" evidence="3">
    <location>
        <begin position="626"/>
        <end position="716"/>
    </location>
</feature>
<keyword evidence="1" id="KW-0547">Nucleotide-binding</keyword>
<dbReference type="CDD" id="cd04480">
    <property type="entry name" value="RPA1_DBD_A_like"/>
    <property type="match status" value="1"/>
</dbReference>
<comment type="cofactor">
    <cofactor evidence="1">
        <name>Mg(2+)</name>
        <dbReference type="ChEBI" id="CHEBI:18420"/>
    </cofactor>
</comment>
<keyword evidence="1" id="KW-0347">Helicase</keyword>
<dbReference type="InterPro" id="IPR010285">
    <property type="entry name" value="DNA_helicase_pif1-like_DEAD"/>
</dbReference>
<dbReference type="InterPro" id="IPR047192">
    <property type="entry name" value="Euk_RPA1_DBD_C"/>
</dbReference>
<dbReference type="GO" id="GO:0000723">
    <property type="term" value="P:telomere maintenance"/>
    <property type="evidence" value="ECO:0007669"/>
    <property type="project" value="InterPro"/>
</dbReference>
<feature type="region of interest" description="Disordered" evidence="2">
    <location>
        <begin position="956"/>
        <end position="1079"/>
    </location>
</feature>
<dbReference type="InterPro" id="IPR003871">
    <property type="entry name" value="RFA1B/D_OB_1st"/>
</dbReference>
<dbReference type="Pfam" id="PF02721">
    <property type="entry name" value="DUF223"/>
    <property type="match status" value="1"/>
</dbReference>
<dbReference type="InterPro" id="IPR012340">
    <property type="entry name" value="NA-bd_OB-fold"/>
</dbReference>
<reference evidence="5" key="3">
    <citation type="submission" date="2006-01" db="EMBL/GenBank/DDBJ databases">
        <authorList>
            <person name="Buell R."/>
        </authorList>
    </citation>
    <scope>NUCLEOTIDE SEQUENCE</scope>
</reference>
<evidence type="ECO:0000259" key="3">
    <source>
        <dbReference type="Pfam" id="PF02721"/>
    </source>
</evidence>
<dbReference type="GO" id="GO:0043139">
    <property type="term" value="F:5'-3' DNA helicase activity"/>
    <property type="evidence" value="ECO:0007669"/>
    <property type="project" value="UniProtKB-EC"/>
</dbReference>